<name>A0A2S7UZY6_9GAMM</name>
<sequence length="722" mass="81402">MSTAQASLSKSSAEKANIKANINETQIAFMPDIHFHDIYADFKDGSFKGIPNSISGKNATIRSLSAELNSTRLFNENYFAMFSALDDAVSRGVKLIALPGDFSDDGQPVHMRGLTKILDNYAKEHDIEFFAAPGNHDPVRPFKIPSGKSDFLGAGGKEQRIFSRGKNECKGYDGAKAVIKAAVIKNSGIKTDVKTNAALDTICSEEVSGLGYQGIMQQLKSHGFYPKPNYHYWETPYSSYNSHNYDYQTAQTESVNEQREYEICHQGAGGKYKQLNANKNKTYTNCFNVIDSSYLVEPIKGLWLLAIDANVYVPNFDATEIKGATDVTDPNTFKGSSSAGYNKMFTHKTQVIEWISDVVKRAKKEGKQLVAFSHFPMTEFYDGQEDNVKKLFDENKFQRPRLPKKSVSQALASTGLKVHIGGHMHINDTGVTRNNDGSFLFNIQAPSIAAYIPAYKLMTLKANEQIEIQTVVVDDIPRYSELFEHYRQEHKVLQETDPKRLWNIDILASKSYKEFTQWHIRELTRQRFLPKDWPADLRNLLFSLNGLDMLVLSQLNTDVTIKQWQEGLVSLDYLHKTPQWTTALVKAKKLVLGTGLQTEQFSKWNGFDLAVDFYRLHNADQLALRDISQQRLAQYSVLTKALANSTLETRLKTTNELVNTNKAESNSSLAESNSDLTEQTLTSVFKRRFGNLFRLFDGFKNGAPSDHFMLNLSDGTITDLKK</sequence>
<organism evidence="1 2">
    <name type="scientific">Psychrosphaera saromensis</name>
    <dbReference type="NCBI Taxonomy" id="716813"/>
    <lineage>
        <taxon>Bacteria</taxon>
        <taxon>Pseudomonadati</taxon>
        <taxon>Pseudomonadota</taxon>
        <taxon>Gammaproteobacteria</taxon>
        <taxon>Alteromonadales</taxon>
        <taxon>Pseudoalteromonadaceae</taxon>
        <taxon>Psychrosphaera</taxon>
    </lineage>
</organism>
<gene>
    <name evidence="1" type="ORF">BTO11_10350</name>
</gene>
<dbReference type="Gene3D" id="3.60.21.10">
    <property type="match status" value="2"/>
</dbReference>
<evidence type="ECO:0000313" key="1">
    <source>
        <dbReference type="EMBL" id="PQJ55255.1"/>
    </source>
</evidence>
<dbReference type="SUPFAM" id="SSF56300">
    <property type="entry name" value="Metallo-dependent phosphatases"/>
    <property type="match status" value="1"/>
</dbReference>
<dbReference type="Proteomes" id="UP000239007">
    <property type="component" value="Unassembled WGS sequence"/>
</dbReference>
<evidence type="ECO:0000313" key="2">
    <source>
        <dbReference type="Proteomes" id="UP000239007"/>
    </source>
</evidence>
<keyword evidence="2" id="KW-1185">Reference proteome</keyword>
<reference evidence="1 2" key="1">
    <citation type="submission" date="2016-12" db="EMBL/GenBank/DDBJ databases">
        <title>Diversity of luminous bacteria.</title>
        <authorList>
            <person name="Yoshizawa S."/>
            <person name="Kogure K."/>
        </authorList>
    </citation>
    <scope>NUCLEOTIDE SEQUENCE [LARGE SCALE GENOMIC DNA]</scope>
    <source>
        <strain evidence="1 2">SA4-48</strain>
    </source>
</reference>
<dbReference type="EMBL" id="MSCH01000003">
    <property type="protein sequence ID" value="PQJ55255.1"/>
    <property type="molecule type" value="Genomic_DNA"/>
</dbReference>
<proteinExistence type="predicted"/>
<dbReference type="InterPro" id="IPR029052">
    <property type="entry name" value="Metallo-depent_PP-like"/>
</dbReference>
<accession>A0A2S7UZY6</accession>
<protein>
    <submittedName>
        <fullName evidence="1">Phosphoesterase</fullName>
    </submittedName>
</protein>
<dbReference type="AlphaFoldDB" id="A0A2S7UZY6"/>
<dbReference type="OrthoDB" id="5695107at2"/>
<comment type="caution">
    <text evidence="1">The sequence shown here is derived from an EMBL/GenBank/DDBJ whole genome shotgun (WGS) entry which is preliminary data.</text>
</comment>